<dbReference type="Proteomes" id="UP001318040">
    <property type="component" value="Chromosome 27"/>
</dbReference>
<evidence type="ECO:0000313" key="3">
    <source>
        <dbReference type="RefSeq" id="XP_032817699.1"/>
    </source>
</evidence>
<keyword evidence="2" id="KW-1185">Reference proteome</keyword>
<dbReference type="AlphaFoldDB" id="A0AAJ7X160"/>
<sequence>MSCVELQRMRLGPSLLENAFAGELLRPGHWARSCRERVPAACRLEASAGPSPAARPPLPAQHRMDLEGDENRLHTCSKGMKLDSMVQDVFSAYGCPLAKRRKGEETDEDEPPVKRLSSEGSPQGDTRPVSQQQHQEGNANEVGETTAQVKEGGRPHRVDSWARRDPAESGHAALLPERGCLRDDLRSSSSSSCCSASSSSSTAATAAVARDAPGTLCSRRTAPPWPAP</sequence>
<name>A0AAJ7X160_PETMA</name>
<proteinExistence type="predicted"/>
<protein>
    <submittedName>
        <fullName evidence="3">Uncharacterized protein LOC116946652</fullName>
    </submittedName>
</protein>
<reference evidence="3" key="1">
    <citation type="submission" date="2025-08" db="UniProtKB">
        <authorList>
            <consortium name="RefSeq"/>
        </authorList>
    </citation>
    <scope>IDENTIFICATION</scope>
    <source>
        <tissue evidence="3">Sperm</tissue>
    </source>
</reference>
<accession>A0AAJ7X160</accession>
<organism evidence="2 3">
    <name type="scientific">Petromyzon marinus</name>
    <name type="common">Sea lamprey</name>
    <dbReference type="NCBI Taxonomy" id="7757"/>
    <lineage>
        <taxon>Eukaryota</taxon>
        <taxon>Metazoa</taxon>
        <taxon>Chordata</taxon>
        <taxon>Craniata</taxon>
        <taxon>Vertebrata</taxon>
        <taxon>Cyclostomata</taxon>
        <taxon>Hyperoartia</taxon>
        <taxon>Petromyzontiformes</taxon>
        <taxon>Petromyzontidae</taxon>
        <taxon>Petromyzon</taxon>
    </lineage>
</organism>
<feature type="compositionally biased region" description="Low complexity" evidence="1">
    <location>
        <begin position="187"/>
        <end position="207"/>
    </location>
</feature>
<evidence type="ECO:0000313" key="2">
    <source>
        <dbReference type="Proteomes" id="UP001318040"/>
    </source>
</evidence>
<dbReference type="KEGG" id="pmrn:116946652"/>
<feature type="compositionally biased region" description="Basic and acidic residues" evidence="1">
    <location>
        <begin position="151"/>
        <end position="168"/>
    </location>
</feature>
<feature type="compositionally biased region" description="Polar residues" evidence="1">
    <location>
        <begin position="118"/>
        <end position="148"/>
    </location>
</feature>
<gene>
    <name evidence="3" type="primary">LOC116946652</name>
</gene>
<dbReference type="RefSeq" id="XP_032817699.1">
    <property type="nucleotide sequence ID" value="XM_032961808.1"/>
</dbReference>
<feature type="region of interest" description="Disordered" evidence="1">
    <location>
        <begin position="100"/>
        <end position="228"/>
    </location>
</feature>
<evidence type="ECO:0000256" key="1">
    <source>
        <dbReference type="SAM" id="MobiDB-lite"/>
    </source>
</evidence>